<keyword evidence="1" id="KW-0812">Transmembrane</keyword>
<feature type="transmembrane region" description="Helical" evidence="1">
    <location>
        <begin position="151"/>
        <end position="169"/>
    </location>
</feature>
<proteinExistence type="predicted"/>
<reference evidence="3" key="1">
    <citation type="submission" date="2016-05" db="EMBL/GenBank/DDBJ databases">
        <title>Draft genome of Corynebacterium afermentans subsp. afermentans LCDC 88199T.</title>
        <authorList>
            <person name="Bernier A.-M."/>
            <person name="Bernard K."/>
        </authorList>
    </citation>
    <scope>NUCLEOTIDE SEQUENCE [LARGE SCALE GENOMIC DNA]</scope>
    <source>
        <strain evidence="3">NML130454</strain>
    </source>
</reference>
<name>A0A1B6W177_9NEIS</name>
<dbReference type="OrthoDB" id="8608946at2"/>
<dbReference type="Proteomes" id="UP000077726">
    <property type="component" value="Unassembled WGS sequence"/>
</dbReference>
<organism evidence="2 3">
    <name type="scientific">Eikenella halliae</name>
    <dbReference type="NCBI Taxonomy" id="1795832"/>
    <lineage>
        <taxon>Bacteria</taxon>
        <taxon>Pseudomonadati</taxon>
        <taxon>Pseudomonadota</taxon>
        <taxon>Betaproteobacteria</taxon>
        <taxon>Neisseriales</taxon>
        <taxon>Neisseriaceae</taxon>
        <taxon>Eikenella</taxon>
    </lineage>
</organism>
<evidence type="ECO:0000313" key="2">
    <source>
        <dbReference type="EMBL" id="OAM44495.1"/>
    </source>
</evidence>
<dbReference type="EMBL" id="LXSQ01000005">
    <property type="protein sequence ID" value="OAM44495.1"/>
    <property type="molecule type" value="Genomic_DNA"/>
</dbReference>
<evidence type="ECO:0000313" key="3">
    <source>
        <dbReference type="Proteomes" id="UP000077726"/>
    </source>
</evidence>
<dbReference type="RefSeq" id="WP_064088893.1">
    <property type="nucleotide sequence ID" value="NZ_LXSQ01000005.1"/>
</dbReference>
<evidence type="ECO:0000256" key="1">
    <source>
        <dbReference type="SAM" id="Phobius"/>
    </source>
</evidence>
<dbReference type="AlphaFoldDB" id="A0A1B6W177"/>
<keyword evidence="1" id="KW-0472">Membrane</keyword>
<keyword evidence="3" id="KW-1185">Reference proteome</keyword>
<protein>
    <submittedName>
        <fullName evidence="2">Uncharacterized protein</fullName>
    </submittedName>
</protein>
<gene>
    <name evidence="2" type="ORF">A7Q00_01545</name>
</gene>
<comment type="caution">
    <text evidence="2">The sequence shown here is derived from an EMBL/GenBank/DDBJ whole genome shotgun (WGS) entry which is preliminary data.</text>
</comment>
<accession>A0A1B6W177</accession>
<sequence length="470" mass="53663">MIEQKESEKELVVFDSAHLAAWSARKMRKAAKAEKAAATMEEEWSEQILLNEILRVCLQKAADLLGVYNSDGLVITMNDCVTWAVEAAIAKTAEQYQFYDNTFNFIDAPVINGWNSFRFTCRFSNGNLKQEVGAALTCWRRMSGYNVSSSVFINFAIVLFLQHAGFVFYDLDGQEIADAFKILAAPESQLGKIELCLGNRPQVVFSQPAYGGRFFPAVFYPVGLPENTAEETEEWEDLALRLPLTLYRVVNMWASACQLEATERLQQYDPAAGIAVQTDERTWDYSFEEAVRMAIEIYIRLEEYAQAKQKPVWGEAWQTVLPGSGLPEALAPKTTAHPEKNIEYVRVIPRIAKAKLAQWRQYSGSDNNKAMMALTTLLQLYGLYVSDAADDGLPPLQVMSLWQYFRMAKGHELYVLRERDLLHLRDDRMTNPMRILDELFYRYDQDYFIGSTTENEEVSAEGVVKRRIKR</sequence>
<keyword evidence="1" id="KW-1133">Transmembrane helix</keyword>